<evidence type="ECO:0000256" key="1">
    <source>
        <dbReference type="SAM" id="MobiDB-lite"/>
    </source>
</evidence>
<feature type="region of interest" description="Disordered" evidence="1">
    <location>
        <begin position="1"/>
        <end position="25"/>
    </location>
</feature>
<reference evidence="2 3" key="2">
    <citation type="journal article" date="2021" name="Int. J. Syst. Evol. Microbiol.">
        <title>Roseibium litorale sp. nov., isolated from a tidal flat sediment and proposal for the reclassification of Labrenzia polysiphoniae as Roseibium polysiphoniae comb. nov.</title>
        <authorList>
            <person name="Liu Y."/>
            <person name="Pei T."/>
            <person name="Du J."/>
            <person name="Chao M."/>
            <person name="Deng M.R."/>
            <person name="Zhu H."/>
        </authorList>
    </citation>
    <scope>NUCLEOTIDE SEQUENCE [LARGE SCALE GENOMIC DNA]</scope>
    <source>
        <strain evidence="2 3">4C16A</strain>
    </source>
</reference>
<comment type="caution">
    <text evidence="2">The sequence shown here is derived from an EMBL/GenBank/DDBJ whole genome shotgun (WGS) entry which is preliminary data.</text>
</comment>
<name>A0ABR9CRK2_9HYPH</name>
<dbReference type="Proteomes" id="UP000632063">
    <property type="component" value="Unassembled WGS sequence"/>
</dbReference>
<proteinExistence type="predicted"/>
<dbReference type="RefSeq" id="WP_192149536.1">
    <property type="nucleotide sequence ID" value="NZ_JACYXI010000012.1"/>
</dbReference>
<sequence>MTAIGTAPASGVPAAQSMSGQSRKVRPAFDMEAFKRTLEDRYRAWTELPAEERIRDKYLNDHKLSESSLANLPPEERLLHEERIAKQTKQPMLKSYEQEDLEKAKNSTSLLSERTLVDIMTLKLREAEFSAREAANPSNPAIDPQES</sequence>
<dbReference type="EMBL" id="JACYXI010000012">
    <property type="protein sequence ID" value="MBD8893418.1"/>
    <property type="molecule type" value="Genomic_DNA"/>
</dbReference>
<protein>
    <submittedName>
        <fullName evidence="2">Uncharacterized protein</fullName>
    </submittedName>
</protein>
<accession>A0ABR9CRK2</accession>
<reference evidence="3" key="1">
    <citation type="submission" date="2020-09" db="EMBL/GenBank/DDBJ databases">
        <title>The genome sequence of strain Labrenzia suaedae 4C16A.</title>
        <authorList>
            <person name="Liu Y."/>
        </authorList>
    </citation>
    <scope>NUCLEOTIDE SEQUENCE [LARGE SCALE GENOMIC DNA]</scope>
    <source>
        <strain evidence="3">4C16A</strain>
    </source>
</reference>
<keyword evidence="3" id="KW-1185">Reference proteome</keyword>
<feature type="region of interest" description="Disordered" evidence="1">
    <location>
        <begin position="85"/>
        <end position="105"/>
    </location>
</feature>
<evidence type="ECO:0000313" key="2">
    <source>
        <dbReference type="EMBL" id="MBD8893418.1"/>
    </source>
</evidence>
<gene>
    <name evidence="2" type="ORF">IG616_17880</name>
</gene>
<organism evidence="2 3">
    <name type="scientific">Roseibium litorale</name>
    <dbReference type="NCBI Taxonomy" id="2803841"/>
    <lineage>
        <taxon>Bacteria</taxon>
        <taxon>Pseudomonadati</taxon>
        <taxon>Pseudomonadota</taxon>
        <taxon>Alphaproteobacteria</taxon>
        <taxon>Hyphomicrobiales</taxon>
        <taxon>Stappiaceae</taxon>
        <taxon>Roseibium</taxon>
    </lineage>
</organism>
<evidence type="ECO:0000313" key="3">
    <source>
        <dbReference type="Proteomes" id="UP000632063"/>
    </source>
</evidence>
<feature type="region of interest" description="Disordered" evidence="1">
    <location>
        <begin position="128"/>
        <end position="147"/>
    </location>
</feature>